<feature type="region of interest" description="Disordered" evidence="6">
    <location>
        <begin position="90"/>
        <end position="121"/>
    </location>
</feature>
<dbReference type="SUPFAM" id="SSF56112">
    <property type="entry name" value="Protein kinase-like (PK-like)"/>
    <property type="match status" value="1"/>
</dbReference>
<dbReference type="InterPro" id="IPR011009">
    <property type="entry name" value="Kinase-like_dom_sf"/>
</dbReference>
<evidence type="ECO:0000259" key="7">
    <source>
        <dbReference type="PROSITE" id="PS50011"/>
    </source>
</evidence>
<feature type="binding site" evidence="5">
    <location>
        <position position="209"/>
    </location>
    <ligand>
        <name>ATP</name>
        <dbReference type="ChEBI" id="CHEBI:30616"/>
    </ligand>
</feature>
<dbReference type="PANTHER" id="PTHR48016">
    <property type="entry name" value="MAP KINASE KINASE KINASE SSK2-RELATED-RELATED"/>
    <property type="match status" value="1"/>
</dbReference>
<organism evidence="8 9">
    <name type="scientific">Candida metapsilosis</name>
    <dbReference type="NCBI Taxonomy" id="273372"/>
    <lineage>
        <taxon>Eukaryota</taxon>
        <taxon>Fungi</taxon>
        <taxon>Dikarya</taxon>
        <taxon>Ascomycota</taxon>
        <taxon>Saccharomycotina</taxon>
        <taxon>Pichiomycetes</taxon>
        <taxon>Debaryomycetaceae</taxon>
        <taxon>Candida/Lodderomyces clade</taxon>
        <taxon>Candida</taxon>
    </lineage>
</organism>
<dbReference type="InterPro" id="IPR008271">
    <property type="entry name" value="Ser/Thr_kinase_AS"/>
</dbReference>
<sequence>MGDLDIQLSGHSTSTKHATESKKATLSKYQENYNQADDLEGFEFYGDLSFSKFSSTNALAKSLPLRVPEGQGDESPFMKRLQEKSGFGSKFVENGASLNPQQSSSHHASRHRSKESKFHGSHRLQEIPEAKLNNIPYPAKSFGDVNATPKRTTSVKISLTPAQKTQQKSDVRTSSALDNFEFGTLIGNGAFASVYKAKNLATGHIVAIKQIRLDADQDVAVLMGEIDLLKILKHRNIVKYHGFVKTPSSLNVILEYCEGGSLRQLYKKRKSGLTEIEIVKYVREILAGLNYLHEQGVVHRDVKAANVLLNDKGEVKLADFGVASKVNSEHFTVVGTPNWMAPETVLGGEGLCTASDIWSLGATIIELFTTNPPYHELNAMATLHAIGTDDHPPLPKNISPLARDFLLECFQKQANLRISASLLLKHKWVNQSSSIESTNEKKRTSHILQPPVPLPYQEDSHSITEQIDEPEAMEPKFSRSQLVSKTKLSKDDLLNKFHEYDESESFPSSIFAKESNSLAIFHKDMGETEENDPFLNIDVDEFDTDEIEIQAKMEYLVTKLTQKLEQLHSGNVDAVDKLIKVTGRMLHLVKKYPYSHDTFIRDHGILSLMELLESHQDIPKSNQLWYYALSVLNYVFESNVGQLENFCFLGGIPTIAHFRSSTYDKKVRLEVARFISCLNVSNRALSMFVSCGGLRLVAKFVEEDFDATPTFPLVAIDTIHNILIRDVSRSKSDICRILSKHGVLFWFVVLLNMLLKRCHQANYNLVQHDEMELAAGKVVDVLKFFSQAETKVRIAVANVDIFKLLLKLFDNLAFSQQIVILKFLRSMSCIEEVLKYLYKADIVEFLARLLDKYVPSRSNYKEVINNIAPLIYNCLSLNHAKEIEFVNLGALPHLRALSMMKLPFRQFILPIVRELVYCGKSVRAKLRSCDILGLYFNLLLDPYWQSNALESLYAWYQMSPKHIKMDSPQANSCLAAGFLLPKVASLGSVLDVYLKLLAMDRSLIKAMSEVNIVENIEVKLKGYQQNPVIQVSLLKILKVILTNVILVGFNPQVEKNQNDVMKSVVDTLQSLPLRQTSLLVGEISTEILNLIPSRW</sequence>
<dbReference type="EMBL" id="JAEOAQ010000007">
    <property type="protein sequence ID" value="KAG5417651.1"/>
    <property type="molecule type" value="Genomic_DNA"/>
</dbReference>
<dbReference type="GO" id="GO:0030447">
    <property type="term" value="P:filamentous growth"/>
    <property type="evidence" value="ECO:0007669"/>
    <property type="project" value="UniProtKB-ARBA"/>
</dbReference>
<keyword evidence="2 5" id="KW-0547">Nucleotide-binding</keyword>
<feature type="region of interest" description="Disordered" evidence="6">
    <location>
        <begin position="439"/>
        <end position="458"/>
    </location>
</feature>
<dbReference type="SMART" id="SM00220">
    <property type="entry name" value="S_TKc"/>
    <property type="match status" value="1"/>
</dbReference>
<dbReference type="FunFam" id="1.10.510.10:FF:000571">
    <property type="entry name" value="Maternal embryonic leucine zipper kinase"/>
    <property type="match status" value="1"/>
</dbReference>
<dbReference type="Proteomes" id="UP000669133">
    <property type="component" value="Unassembled WGS sequence"/>
</dbReference>
<keyword evidence="3" id="KW-0418">Kinase</keyword>
<dbReference type="PROSITE" id="PS00107">
    <property type="entry name" value="PROTEIN_KINASE_ATP"/>
    <property type="match status" value="1"/>
</dbReference>
<proteinExistence type="predicted"/>
<dbReference type="InterPro" id="IPR017441">
    <property type="entry name" value="Protein_kinase_ATP_BS"/>
</dbReference>
<dbReference type="GO" id="GO:0004709">
    <property type="term" value="F:MAP kinase kinase kinase activity"/>
    <property type="evidence" value="ECO:0007669"/>
    <property type="project" value="TreeGrafter"/>
</dbReference>
<dbReference type="PROSITE" id="PS00108">
    <property type="entry name" value="PROTEIN_KINASE_ST"/>
    <property type="match status" value="1"/>
</dbReference>
<dbReference type="Pfam" id="PF00069">
    <property type="entry name" value="Pkinase"/>
    <property type="match status" value="1"/>
</dbReference>
<dbReference type="Gene3D" id="1.25.10.10">
    <property type="entry name" value="Leucine-rich Repeat Variant"/>
    <property type="match status" value="1"/>
</dbReference>
<keyword evidence="1" id="KW-0808">Transferase</keyword>
<dbReference type="InterPro" id="IPR050538">
    <property type="entry name" value="MAP_kinase_kinase_kinase"/>
</dbReference>
<dbReference type="InterPro" id="IPR000719">
    <property type="entry name" value="Prot_kinase_dom"/>
</dbReference>
<dbReference type="SUPFAM" id="SSF48371">
    <property type="entry name" value="ARM repeat"/>
    <property type="match status" value="1"/>
</dbReference>
<dbReference type="PANTHER" id="PTHR48016:SF4">
    <property type="entry name" value="PROTEIN KINASE DOMAIN-CONTAINING PROTEIN"/>
    <property type="match status" value="1"/>
</dbReference>
<evidence type="ECO:0000256" key="6">
    <source>
        <dbReference type="SAM" id="MobiDB-lite"/>
    </source>
</evidence>
<dbReference type="GO" id="GO:0005737">
    <property type="term" value="C:cytoplasm"/>
    <property type="evidence" value="ECO:0007669"/>
    <property type="project" value="TreeGrafter"/>
</dbReference>
<dbReference type="Gene3D" id="1.10.510.10">
    <property type="entry name" value="Transferase(Phosphotransferase) domain 1"/>
    <property type="match status" value="1"/>
</dbReference>
<name>A0A8H8DBE7_9ASCO</name>
<dbReference type="InterPro" id="IPR016024">
    <property type="entry name" value="ARM-type_fold"/>
</dbReference>
<accession>A0A8H8DBE7</accession>
<evidence type="ECO:0000313" key="9">
    <source>
        <dbReference type="Proteomes" id="UP000669133"/>
    </source>
</evidence>
<evidence type="ECO:0000256" key="1">
    <source>
        <dbReference type="ARBA" id="ARBA00022679"/>
    </source>
</evidence>
<evidence type="ECO:0000313" key="8">
    <source>
        <dbReference type="EMBL" id="KAG5417651.1"/>
    </source>
</evidence>
<dbReference type="OrthoDB" id="8693905at2759"/>
<keyword evidence="4 5" id="KW-0067">ATP-binding</keyword>
<feature type="region of interest" description="Disordered" evidence="6">
    <location>
        <begin position="1"/>
        <end position="24"/>
    </location>
</feature>
<dbReference type="InterPro" id="IPR011989">
    <property type="entry name" value="ARM-like"/>
</dbReference>
<feature type="domain" description="Protein kinase" evidence="7">
    <location>
        <begin position="180"/>
        <end position="429"/>
    </location>
</feature>
<gene>
    <name evidence="8" type="ORF">I9W82_005287</name>
</gene>
<evidence type="ECO:0000256" key="4">
    <source>
        <dbReference type="ARBA" id="ARBA00022840"/>
    </source>
</evidence>
<dbReference type="CDD" id="cd06627">
    <property type="entry name" value="STKc_Cdc7_like"/>
    <property type="match status" value="1"/>
</dbReference>
<dbReference type="GO" id="GO:0005524">
    <property type="term" value="F:ATP binding"/>
    <property type="evidence" value="ECO:0007669"/>
    <property type="project" value="UniProtKB-UniRule"/>
</dbReference>
<evidence type="ECO:0000256" key="3">
    <source>
        <dbReference type="ARBA" id="ARBA00022777"/>
    </source>
</evidence>
<protein>
    <submittedName>
        <fullName evidence="8">CDC15</fullName>
    </submittedName>
</protein>
<evidence type="ECO:0000256" key="5">
    <source>
        <dbReference type="PROSITE-ProRule" id="PRU10141"/>
    </source>
</evidence>
<dbReference type="PROSITE" id="PS50011">
    <property type="entry name" value="PROTEIN_KINASE_DOM"/>
    <property type="match status" value="1"/>
</dbReference>
<dbReference type="RefSeq" id="XP_067546767.1">
    <property type="nucleotide sequence ID" value="XM_067694447.1"/>
</dbReference>
<dbReference type="GeneID" id="93653916"/>
<reference evidence="8 9" key="1">
    <citation type="submission" date="2020-12" db="EMBL/GenBank/DDBJ databases">
        <title>Effect of drift, selection, and recombination on the evolution of hybrid genomes in Candida yeast pathogens.</title>
        <authorList>
            <person name="Mixao V."/>
            <person name="Ksiezopolska E."/>
            <person name="Saus E."/>
            <person name="Boekhout T."/>
            <person name="Gacser A."/>
            <person name="Gabaldon T."/>
        </authorList>
    </citation>
    <scope>NUCLEOTIDE SEQUENCE [LARGE SCALE GENOMIC DNA]</scope>
    <source>
        <strain evidence="8 9">BP57</strain>
    </source>
</reference>
<keyword evidence="9" id="KW-1185">Reference proteome</keyword>
<dbReference type="AlphaFoldDB" id="A0A8H8DBE7"/>
<evidence type="ECO:0000256" key="2">
    <source>
        <dbReference type="ARBA" id="ARBA00022741"/>
    </source>
</evidence>
<comment type="caution">
    <text evidence="8">The sequence shown here is derived from an EMBL/GenBank/DDBJ whole genome shotgun (WGS) entry which is preliminary data.</text>
</comment>